<dbReference type="RefSeq" id="WP_008272558.1">
    <property type="nucleotide sequence ID" value="NZ_AAXW01000001.1"/>
</dbReference>
<sequence>MIKYIIASGFSTAMLFNLASPALSSEDVAVNLNLDSNRNYYTTTNSLGATSLVQLAYQGFLKNQGIPSHGGLVRSVMSGKVDAETLVTAAIAVGRVSPDTLYDKGYLDLVDLRLQSFRNF</sequence>
<evidence type="ECO:0000313" key="3">
    <source>
        <dbReference type="Proteomes" id="UP000003781"/>
    </source>
</evidence>
<dbReference type="AlphaFoldDB" id="A3IGX7"/>
<keyword evidence="1" id="KW-0732">Signal</keyword>
<name>A3IGX7_9CHRO</name>
<keyword evidence="3" id="KW-1185">Reference proteome</keyword>
<dbReference type="eggNOG" id="ENOG503214E">
    <property type="taxonomic scope" value="Bacteria"/>
</dbReference>
<accession>A3IGX7</accession>
<evidence type="ECO:0000256" key="1">
    <source>
        <dbReference type="SAM" id="SignalP"/>
    </source>
</evidence>
<gene>
    <name evidence="2" type="ORF">CY0110_10102</name>
</gene>
<evidence type="ECO:0000313" key="2">
    <source>
        <dbReference type="EMBL" id="EAZ94219.1"/>
    </source>
</evidence>
<proteinExistence type="predicted"/>
<organism evidence="2 3">
    <name type="scientific">Crocosphaera chwakensis CCY0110</name>
    <dbReference type="NCBI Taxonomy" id="391612"/>
    <lineage>
        <taxon>Bacteria</taxon>
        <taxon>Bacillati</taxon>
        <taxon>Cyanobacteriota</taxon>
        <taxon>Cyanophyceae</taxon>
        <taxon>Oscillatoriophycideae</taxon>
        <taxon>Chroococcales</taxon>
        <taxon>Aphanothecaceae</taxon>
        <taxon>Crocosphaera</taxon>
        <taxon>Crocosphaera chwakensis</taxon>
    </lineage>
</organism>
<dbReference type="Proteomes" id="UP000003781">
    <property type="component" value="Unassembled WGS sequence"/>
</dbReference>
<feature type="signal peptide" evidence="1">
    <location>
        <begin position="1"/>
        <end position="19"/>
    </location>
</feature>
<feature type="chain" id="PRO_5002653122" evidence="1">
    <location>
        <begin position="20"/>
        <end position="120"/>
    </location>
</feature>
<dbReference type="OrthoDB" id="514474at2"/>
<reference evidence="2 3" key="1">
    <citation type="submission" date="2007-03" db="EMBL/GenBank/DDBJ databases">
        <authorList>
            <person name="Stal L."/>
            <person name="Ferriera S."/>
            <person name="Johnson J."/>
            <person name="Kravitz S."/>
            <person name="Beeson K."/>
            <person name="Sutton G."/>
            <person name="Rogers Y.-H."/>
            <person name="Friedman R."/>
            <person name="Frazier M."/>
            <person name="Venter J.C."/>
        </authorList>
    </citation>
    <scope>NUCLEOTIDE SEQUENCE [LARGE SCALE GENOMIC DNA]</scope>
    <source>
        <strain evidence="2 3">CCY0110</strain>
    </source>
</reference>
<comment type="caution">
    <text evidence="2">The sequence shown here is derived from an EMBL/GenBank/DDBJ whole genome shotgun (WGS) entry which is preliminary data.</text>
</comment>
<protein>
    <submittedName>
        <fullName evidence="2">Uncharacterized protein</fullName>
    </submittedName>
</protein>
<dbReference type="EMBL" id="AAXW01000001">
    <property type="protein sequence ID" value="EAZ94219.1"/>
    <property type="molecule type" value="Genomic_DNA"/>
</dbReference>